<feature type="region of interest" description="Disordered" evidence="1">
    <location>
        <begin position="265"/>
        <end position="321"/>
    </location>
</feature>
<gene>
    <name evidence="2" type="ORF">SLS58_010896</name>
</gene>
<protein>
    <submittedName>
        <fullName evidence="2">Uncharacterized protein</fullName>
    </submittedName>
</protein>
<dbReference type="EMBL" id="JAKEKT020000142">
    <property type="protein sequence ID" value="KAL1633906.1"/>
    <property type="molecule type" value="Genomic_DNA"/>
</dbReference>
<name>A0ABR3T2W0_9PEZI</name>
<accession>A0ABR3T2W0</accession>
<proteinExistence type="predicted"/>
<evidence type="ECO:0000313" key="2">
    <source>
        <dbReference type="EMBL" id="KAL1633906.1"/>
    </source>
</evidence>
<keyword evidence="3" id="KW-1185">Reference proteome</keyword>
<sequence length="574" mass="61271">MDLSDTLISIPAIAKWKPADPQRGTLSVGTFASTPHAANSGCRLYARLEYLQPGRRSPLLQLCLIPPPPPFASASASAVRRRDSHRSVLLAYPSRAVRQITLGMTVGHASGDADPAATMAALEAEGRRVRALAPWKANVRAGVVDVGVAARPVLLKPRDPIVLADDDDDVLTQLALFEELSEAKAFELYLVYDGVLQNEVRGFCGAMAARGDGVAGGIDTESHVAVEDPGAADWDDVVVVASPLKRRGGLAVEWPDEVEVVRGRLEQGGEDQHQPMRGGTRSSSTEADAVTHASADSPTSGFRRTGLELEPANPQGSSQEWRMAQLRKKIREFTWSTKGGVGKGKADETRPVSPDQEGPPSNDQREKSQAMKRVRFPDAVHAEQMADDFLRNLQSEFVESRGGGGGESTTITTTITEPADESAAARATAALPAAAAHDHHHDHHNNTTTAANSIIITPQQPHHHDLPPTPTTPTPTTTLHTAIILSGPPPNTTPLPTDDDADDTDALTAAAKMLPGLWRRWTAWVAGRYNWPGGMQQVERLMAGAREAAEEGEVGGFVGEVVGVLMGLQRRGGV</sequence>
<reference evidence="2 3" key="1">
    <citation type="journal article" date="2023" name="Plant Dis.">
        <title>First Report of Diplodia intermedia Causing Canker and Dieback Diseases on Apple Trees in Canada.</title>
        <authorList>
            <person name="Ellouze W."/>
            <person name="Ilyukhin E."/>
            <person name="Sulman M."/>
            <person name="Ali S."/>
        </authorList>
    </citation>
    <scope>NUCLEOTIDE SEQUENCE [LARGE SCALE GENOMIC DNA]</scope>
    <source>
        <strain evidence="2 3">M45-28</strain>
    </source>
</reference>
<feature type="compositionally biased region" description="Basic and acidic residues" evidence="1">
    <location>
        <begin position="265"/>
        <end position="274"/>
    </location>
</feature>
<feature type="region of interest" description="Disordered" evidence="1">
    <location>
        <begin position="333"/>
        <end position="371"/>
    </location>
</feature>
<comment type="caution">
    <text evidence="2">The sequence shown here is derived from an EMBL/GenBank/DDBJ whole genome shotgun (WGS) entry which is preliminary data.</text>
</comment>
<evidence type="ECO:0000313" key="3">
    <source>
        <dbReference type="Proteomes" id="UP001521184"/>
    </source>
</evidence>
<dbReference type="Proteomes" id="UP001521184">
    <property type="component" value="Unassembled WGS sequence"/>
</dbReference>
<organism evidence="2 3">
    <name type="scientific">Diplodia intermedia</name>
    <dbReference type="NCBI Taxonomy" id="856260"/>
    <lineage>
        <taxon>Eukaryota</taxon>
        <taxon>Fungi</taxon>
        <taxon>Dikarya</taxon>
        <taxon>Ascomycota</taxon>
        <taxon>Pezizomycotina</taxon>
        <taxon>Dothideomycetes</taxon>
        <taxon>Dothideomycetes incertae sedis</taxon>
        <taxon>Botryosphaeriales</taxon>
        <taxon>Botryosphaeriaceae</taxon>
        <taxon>Diplodia</taxon>
    </lineage>
</organism>
<evidence type="ECO:0000256" key="1">
    <source>
        <dbReference type="SAM" id="MobiDB-lite"/>
    </source>
</evidence>